<evidence type="ECO:0000256" key="8">
    <source>
        <dbReference type="ARBA" id="ARBA00023212"/>
    </source>
</evidence>
<feature type="region of interest" description="Disordered" evidence="11">
    <location>
        <begin position="782"/>
        <end position="815"/>
    </location>
</feature>
<feature type="compositionally biased region" description="Polar residues" evidence="11">
    <location>
        <begin position="800"/>
        <end position="815"/>
    </location>
</feature>
<feature type="region of interest" description="Disordered" evidence="11">
    <location>
        <begin position="591"/>
        <end position="612"/>
    </location>
</feature>
<feature type="compositionally biased region" description="Low complexity" evidence="11">
    <location>
        <begin position="306"/>
        <end position="319"/>
    </location>
</feature>
<comment type="similarity">
    <text evidence="2">Belongs to the shroom family.</text>
</comment>
<evidence type="ECO:0000313" key="16">
    <source>
        <dbReference type="Proteomes" id="UP000694621"/>
    </source>
</evidence>
<feature type="compositionally biased region" description="Low complexity" evidence="11">
    <location>
        <begin position="1184"/>
        <end position="1196"/>
    </location>
</feature>
<feature type="region of interest" description="Disordered" evidence="11">
    <location>
        <begin position="161"/>
        <end position="201"/>
    </location>
</feature>
<dbReference type="InterPro" id="IPR001478">
    <property type="entry name" value="PDZ"/>
</dbReference>
<feature type="region of interest" description="Disordered" evidence="11">
    <location>
        <begin position="693"/>
        <end position="759"/>
    </location>
</feature>
<dbReference type="GO" id="GO:0051015">
    <property type="term" value="F:actin filament binding"/>
    <property type="evidence" value="ECO:0007669"/>
    <property type="project" value="InterPro"/>
</dbReference>
<dbReference type="GO" id="GO:0030864">
    <property type="term" value="C:cortical actin cytoskeleton"/>
    <property type="evidence" value="ECO:0007669"/>
    <property type="project" value="TreeGrafter"/>
</dbReference>
<dbReference type="Ensembl" id="ENSAMXT00005037266.1">
    <property type="protein sequence ID" value="ENSAMXP00005034134.1"/>
    <property type="gene ID" value="ENSAMXG00005016475.1"/>
</dbReference>
<gene>
    <name evidence="15" type="primary">shroom2a</name>
</gene>
<organism evidence="15 16">
    <name type="scientific">Astyanax mexicanus</name>
    <name type="common">Blind cave fish</name>
    <name type="synonym">Astyanax fasciatus mexicanus</name>
    <dbReference type="NCBI Taxonomy" id="7994"/>
    <lineage>
        <taxon>Eukaryota</taxon>
        <taxon>Metazoa</taxon>
        <taxon>Chordata</taxon>
        <taxon>Craniata</taxon>
        <taxon>Vertebrata</taxon>
        <taxon>Euteleostomi</taxon>
        <taxon>Actinopterygii</taxon>
        <taxon>Neopterygii</taxon>
        <taxon>Teleostei</taxon>
        <taxon>Ostariophysi</taxon>
        <taxon>Characiformes</taxon>
        <taxon>Characoidei</taxon>
        <taxon>Acestrorhamphidae</taxon>
        <taxon>Acestrorhamphinae</taxon>
        <taxon>Astyanax</taxon>
    </lineage>
</organism>
<keyword evidence="10" id="KW-0175">Coiled coil</keyword>
<dbReference type="GO" id="GO:0005874">
    <property type="term" value="C:microtubule"/>
    <property type="evidence" value="ECO:0007669"/>
    <property type="project" value="UniProtKB-KW"/>
</dbReference>
<protein>
    <recommendedName>
        <fullName evidence="17">Shroom family member 2</fullName>
    </recommendedName>
</protein>
<feature type="region of interest" description="Disordered" evidence="11">
    <location>
        <begin position="302"/>
        <end position="391"/>
    </location>
</feature>
<dbReference type="CTD" id="386817"/>
<evidence type="ECO:0000256" key="11">
    <source>
        <dbReference type="SAM" id="MobiDB-lite"/>
    </source>
</evidence>
<feature type="compositionally biased region" description="Pro residues" evidence="11">
    <location>
        <begin position="1232"/>
        <end position="1241"/>
    </location>
</feature>
<feature type="compositionally biased region" description="Low complexity" evidence="11">
    <location>
        <begin position="977"/>
        <end position="986"/>
    </location>
</feature>
<feature type="domain" description="ASD1" evidence="13">
    <location>
        <begin position="822"/>
        <end position="909"/>
    </location>
</feature>
<evidence type="ECO:0000256" key="4">
    <source>
        <dbReference type="ARBA" id="ARBA00022490"/>
    </source>
</evidence>
<feature type="coiled-coil region" evidence="10">
    <location>
        <begin position="1604"/>
        <end position="1657"/>
    </location>
</feature>
<dbReference type="Pfam" id="PF08687">
    <property type="entry name" value="ASD2"/>
    <property type="match status" value="1"/>
</dbReference>
<dbReference type="InterPro" id="IPR014799">
    <property type="entry name" value="ASD2_dom"/>
</dbReference>
<feature type="region of interest" description="Disordered" evidence="11">
    <location>
        <begin position="1015"/>
        <end position="1422"/>
    </location>
</feature>
<feature type="compositionally biased region" description="Polar residues" evidence="11">
    <location>
        <begin position="1388"/>
        <end position="1408"/>
    </location>
</feature>
<dbReference type="InterPro" id="IPR014800">
    <property type="entry name" value="ASD1_dom"/>
</dbReference>
<evidence type="ECO:0000256" key="9">
    <source>
        <dbReference type="PROSITE-ProRule" id="PRU00637"/>
    </source>
</evidence>
<dbReference type="Pfam" id="PF08688">
    <property type="entry name" value="ASD1"/>
    <property type="match status" value="1"/>
</dbReference>
<feature type="compositionally biased region" description="Polar residues" evidence="11">
    <location>
        <begin position="708"/>
        <end position="755"/>
    </location>
</feature>
<evidence type="ECO:0000259" key="12">
    <source>
        <dbReference type="PROSITE" id="PS50106"/>
    </source>
</evidence>
<feature type="compositionally biased region" description="Low complexity" evidence="11">
    <location>
        <begin position="1322"/>
        <end position="1340"/>
    </location>
</feature>
<evidence type="ECO:0008006" key="17">
    <source>
        <dbReference type="Google" id="ProtNLM"/>
    </source>
</evidence>
<dbReference type="GO" id="GO:0043296">
    <property type="term" value="C:apical junction complex"/>
    <property type="evidence" value="ECO:0007669"/>
    <property type="project" value="TreeGrafter"/>
</dbReference>
<evidence type="ECO:0000313" key="15">
    <source>
        <dbReference type="Ensembl" id="ENSAMXP00005034134.1"/>
    </source>
</evidence>
<dbReference type="SMART" id="SM00228">
    <property type="entry name" value="PDZ"/>
    <property type="match status" value="1"/>
</dbReference>
<feature type="compositionally biased region" description="Polar residues" evidence="11">
    <location>
        <begin position="429"/>
        <end position="447"/>
    </location>
</feature>
<feature type="region of interest" description="Disordered" evidence="11">
    <location>
        <begin position="840"/>
        <end position="884"/>
    </location>
</feature>
<dbReference type="OrthoDB" id="10063560at2759"/>
<dbReference type="PROSITE" id="PS50106">
    <property type="entry name" value="PDZ"/>
    <property type="match status" value="1"/>
</dbReference>
<reference evidence="15" key="1">
    <citation type="submission" date="2025-08" db="UniProtKB">
        <authorList>
            <consortium name="Ensembl"/>
        </authorList>
    </citation>
    <scope>IDENTIFICATION</scope>
</reference>
<dbReference type="FunFam" id="2.30.42.10:FF:000100">
    <property type="entry name" value="Shroom family member 2"/>
    <property type="match status" value="1"/>
</dbReference>
<feature type="compositionally biased region" description="Basic and acidic residues" evidence="11">
    <location>
        <begin position="1071"/>
        <end position="1088"/>
    </location>
</feature>
<dbReference type="GO" id="GO:0007015">
    <property type="term" value="P:actin filament organization"/>
    <property type="evidence" value="ECO:0007669"/>
    <property type="project" value="TreeGrafter"/>
</dbReference>
<feature type="compositionally biased region" description="Basic and acidic residues" evidence="11">
    <location>
        <begin position="1409"/>
        <end position="1422"/>
    </location>
</feature>
<keyword evidence="5" id="KW-0597">Phosphoprotein</keyword>
<feature type="compositionally biased region" description="Basic and acidic residues" evidence="11">
    <location>
        <begin position="696"/>
        <end position="707"/>
    </location>
</feature>
<feature type="region of interest" description="Disordered" evidence="11">
    <location>
        <begin position="617"/>
        <end position="636"/>
    </location>
</feature>
<keyword evidence="3" id="KW-0217">Developmental protein</keyword>
<dbReference type="InterPro" id="IPR027685">
    <property type="entry name" value="Shroom_fam"/>
</dbReference>
<dbReference type="PROSITE" id="PS51306">
    <property type="entry name" value="ASD1"/>
    <property type="match status" value="1"/>
</dbReference>
<dbReference type="InterPro" id="IPR036034">
    <property type="entry name" value="PDZ_sf"/>
</dbReference>
<feature type="compositionally biased region" description="Polar residues" evidence="11">
    <location>
        <begin position="280"/>
        <end position="289"/>
    </location>
</feature>
<proteinExistence type="inferred from homology"/>
<keyword evidence="8" id="KW-0206">Cytoskeleton</keyword>
<feature type="compositionally biased region" description="Polar residues" evidence="11">
    <location>
        <begin position="1341"/>
        <end position="1351"/>
    </location>
</feature>
<dbReference type="Gene3D" id="2.30.42.10">
    <property type="match status" value="1"/>
</dbReference>
<feature type="compositionally biased region" description="Low complexity" evidence="11">
    <location>
        <begin position="861"/>
        <end position="876"/>
    </location>
</feature>
<evidence type="ECO:0000259" key="14">
    <source>
        <dbReference type="PROSITE" id="PS51307"/>
    </source>
</evidence>
<dbReference type="CDD" id="cd06750">
    <property type="entry name" value="PDZ_shroom2_3_4-like"/>
    <property type="match status" value="1"/>
</dbReference>
<feature type="region of interest" description="Disordered" evidence="11">
    <location>
        <begin position="233"/>
        <end position="289"/>
    </location>
</feature>
<dbReference type="PROSITE" id="PS51307">
    <property type="entry name" value="ASD2"/>
    <property type="match status" value="1"/>
</dbReference>
<feature type="coiled-coil region" evidence="10">
    <location>
        <begin position="1504"/>
        <end position="1573"/>
    </location>
</feature>
<keyword evidence="6" id="KW-0493">Microtubule</keyword>
<evidence type="ECO:0000256" key="6">
    <source>
        <dbReference type="ARBA" id="ARBA00022701"/>
    </source>
</evidence>
<keyword evidence="7 9" id="KW-0009">Actin-binding</keyword>
<evidence type="ECO:0000256" key="3">
    <source>
        <dbReference type="ARBA" id="ARBA00022473"/>
    </source>
</evidence>
<feature type="region of interest" description="Disordered" evidence="11">
    <location>
        <begin position="426"/>
        <end position="447"/>
    </location>
</feature>
<feature type="region of interest" description="Disordered" evidence="11">
    <location>
        <begin position="934"/>
        <end position="1001"/>
    </location>
</feature>
<feature type="region of interest" description="Disordered" evidence="11">
    <location>
        <begin position="1459"/>
        <end position="1482"/>
    </location>
</feature>
<evidence type="ECO:0000256" key="2">
    <source>
        <dbReference type="ARBA" id="ARBA00006469"/>
    </source>
</evidence>
<sequence length="1720" mass="189977">MYGMDTIDDHNMGSRFTDGDDGLIYDPGRTVHQCSSSSGESGEGWRLIAVSLCGGAPWGFTLRGGREHGEPLIITKVEEGSKAAAVRLQAGDELININDVPLSGYRQEAICLVKGSHKTLTLVVKRRMKMVDIVTQKMPSESDVHVARSFLTKILRSSMRKNRFKGRNESMSRPHSWHATKFNESQSETSKTQSTPSPVWQTRYDASSFSSDLTAGWDQTNLRRVSDQFSSLGSMDSLEHGSHPYPPGRLSPSKSNANSIEHLGGGKRDSAYSSFSTSSGTPDYTLSKSNTASTENMLYKVGQWDSGSNRPSNGRNSQSMSEGMRHDERLGYLQLPSGTNGQESPRTEEQPGYRHSSSGRSSTGPVWHIPDTKKTMAPSPPPPAPPTRSDSFAATKVHEKGLVLTYAEGPGVHVQSKFQVKGLEKASEISDNTQRTLPYPTSESGLESCQNYNNPPTKGDVLNLNSNKTYSLSTTDVRVGHSSYSQLPYHQRQYSDESTFRAPARTSSAPKPQIISSSCSSMQELPTNSHAPHYSQNQIRRPVGSVSSTSIDQNSDMHNSSRYYCVTSRQHPQGMLQASLVRVEDWKANAGTEVSHSGDSNRTSLSSQGLHKDKYSTPQLQHHLPNNKESNGYYRQADGQHRPAFSAVNNFGPLPDDVAAKASDVRGIQKQNVVTNPNPDTHFVTEHGRIAAPPVHSRESSQDHLLTKNDTPPVSPQKTPLMHSLSQESSQLSGDQGDTESGSSQQESIDPQTGRQMRRADRYATTLRNEIQIRRAQLQKSRSAAALGGSVETEEEPSLWKSTESSPMSADGSFTSTYKDHLKEAQARVLKATSFRRRDLEPVLPEHPGAEVLSSVRKDTPSLPSVSEVPSSKPASGGNQVTRICGRKRFPVEKKVRSFSEPDKIHEMGVEEEPTLLENTVSLVSRRTFFEAKGKSAYPKPMPKQNPQISDDHRLASKPGGKPHAAKNDTPMSDSSAKTGAAAATTENISNEGQDAPNPLHRLGTFAEYEATWKTQRKTVEPRTSGRYHSADNILDSGVEDRNKPPCFHGRSRSSPSDDFYGQNIQVQGRKLAEYRLPERKLSDHDSSSPRINEGGYSELASKQDLDPAQSVLVEGDLERNPSGPLPGHHKSPPNPAGLSSYFPDHSNIPDHSFITKGKGSSSQRPSLPRLDKYKCLETPPPLSSSQGGTTTSCSPVRDSTSVPVPAQVFWKDSEYSRVSEKEEEQQLEITPPAPPSPSAPPVQQASDLTRPTMDGQRSPSPQFAPQRLTDKPPVSISLQDEASGRLTDDSTTVKKVPIKIVRSESNAEKESRQYLNPSIETLPSSHSSTVSSLSCLATSEQSSSPFCTYTRQRDPEPEVGDTAMGNQKEQEPHNISAEPQDQHGLQKGQNGDQSSNGVSSADFSASTHSKEDEKRQVLARDIIDKDKSLADILDQSKMRTTMDLMEGLFPQGEQLMEEAHQRRKVVPKQTSSRSSEDRREEDTMAAVAALVTSSAYYSTSAPKAELLIKMKDMQEQVVELDSEEELEEDNDSELANKKQELIESLSKKLQVLREARESLQEDMQDNNALGEEVEATVQTVCKPNELEKFRMFVGDLDKVVSLLLSLSGRLARVENALNSLEEDASVEERRTLTEKRKLLIRQHEDAKELKENLDRRERVVYDILASYLQEESLADYEHFVKMKSALIIEQRKLEDKIKLGEEQLKCLMDSLLPDQRMLI</sequence>
<feature type="domain" description="ASD2" evidence="14">
    <location>
        <begin position="1417"/>
        <end position="1713"/>
    </location>
</feature>
<accession>A0A8B9KFJ3</accession>
<feature type="compositionally biased region" description="Basic and acidic residues" evidence="11">
    <location>
        <begin position="1283"/>
        <end position="1293"/>
    </location>
</feature>
<feature type="compositionally biased region" description="Low complexity" evidence="11">
    <location>
        <begin position="184"/>
        <end position="198"/>
    </location>
</feature>
<dbReference type="KEGG" id="amex:103028642"/>
<dbReference type="PANTHER" id="PTHR15012:SF8">
    <property type="entry name" value="PROTEIN SHROOM2"/>
    <property type="match status" value="1"/>
</dbReference>
<feature type="compositionally biased region" description="Polar residues" evidence="11">
    <location>
        <begin position="355"/>
        <end position="364"/>
    </location>
</feature>
<evidence type="ECO:0000256" key="7">
    <source>
        <dbReference type="ARBA" id="ARBA00023203"/>
    </source>
</evidence>
<evidence type="ECO:0000256" key="10">
    <source>
        <dbReference type="SAM" id="Coils"/>
    </source>
</evidence>
<dbReference type="GO" id="GO:0005912">
    <property type="term" value="C:adherens junction"/>
    <property type="evidence" value="ECO:0007669"/>
    <property type="project" value="TreeGrafter"/>
</dbReference>
<dbReference type="PANTHER" id="PTHR15012">
    <property type="entry name" value="APICAL PROTEIN/SHROOM-RELATED"/>
    <property type="match status" value="1"/>
</dbReference>
<dbReference type="Proteomes" id="UP000694621">
    <property type="component" value="Unplaced"/>
</dbReference>
<feature type="compositionally biased region" description="Polar residues" evidence="11">
    <location>
        <begin position="1053"/>
        <end position="1067"/>
    </location>
</feature>
<feature type="compositionally biased region" description="Polar residues" evidence="11">
    <location>
        <begin position="592"/>
        <end position="609"/>
    </location>
</feature>
<name>A0A8B9KFJ3_ASTMX</name>
<feature type="compositionally biased region" description="Basic and acidic residues" evidence="11">
    <location>
        <begin position="1302"/>
        <end position="1313"/>
    </location>
</feature>
<keyword evidence="4" id="KW-0963">Cytoplasm</keyword>
<dbReference type="SUPFAM" id="SSF50156">
    <property type="entry name" value="PDZ domain-like"/>
    <property type="match status" value="1"/>
</dbReference>
<dbReference type="GeneID" id="103028642"/>
<feature type="compositionally biased region" description="Polar residues" evidence="11">
    <location>
        <begin position="1244"/>
        <end position="1264"/>
    </location>
</feature>
<evidence type="ECO:0000259" key="13">
    <source>
        <dbReference type="PROSITE" id="PS51306"/>
    </source>
</evidence>
<dbReference type="GO" id="GO:0016324">
    <property type="term" value="C:apical plasma membrane"/>
    <property type="evidence" value="ECO:0007669"/>
    <property type="project" value="TreeGrafter"/>
</dbReference>
<feature type="domain" description="PDZ" evidence="12">
    <location>
        <begin position="47"/>
        <end position="128"/>
    </location>
</feature>
<dbReference type="Pfam" id="PF00595">
    <property type="entry name" value="PDZ"/>
    <property type="match status" value="1"/>
</dbReference>
<feature type="compositionally biased region" description="Basic and acidic residues" evidence="11">
    <location>
        <begin position="1212"/>
        <end position="1221"/>
    </location>
</feature>
<evidence type="ECO:0000256" key="5">
    <source>
        <dbReference type="ARBA" id="ARBA00022553"/>
    </source>
</evidence>
<dbReference type="Gene3D" id="6.10.250.3120">
    <property type="match status" value="1"/>
</dbReference>
<comment type="subcellular location">
    <subcellularLocation>
        <location evidence="1">Cytoplasm</location>
        <location evidence="1">Cytoskeleton</location>
    </subcellularLocation>
</comment>
<evidence type="ECO:0000256" key="1">
    <source>
        <dbReference type="ARBA" id="ARBA00004245"/>
    </source>
</evidence>